<dbReference type="OrthoDB" id="10607502at2759"/>
<protein>
    <submittedName>
        <fullName evidence="2">Unplaced genomic scaffold K443scaffold_221, whole genome shotgun sequence</fullName>
    </submittedName>
</protein>
<dbReference type="Proteomes" id="UP000054477">
    <property type="component" value="Unassembled WGS sequence"/>
</dbReference>
<sequence>MPQGAETNLLSGEHEAFTTQINQLCDVRLNAMSNPLYFSIQVHVLFPLRVEVLGLFADKIPLLSFHKTMTYLPELEGSSVGESSLGSEPNALFIESDLSDDSGPFVEERSSPINSGGAIGFRPY</sequence>
<keyword evidence="3" id="KW-1185">Reference proteome</keyword>
<accession>A0A0C9WJW7</accession>
<feature type="region of interest" description="Disordered" evidence="1">
    <location>
        <begin position="98"/>
        <end position="124"/>
    </location>
</feature>
<organism evidence="2 3">
    <name type="scientific">Laccaria amethystina LaAM-08-1</name>
    <dbReference type="NCBI Taxonomy" id="1095629"/>
    <lineage>
        <taxon>Eukaryota</taxon>
        <taxon>Fungi</taxon>
        <taxon>Dikarya</taxon>
        <taxon>Basidiomycota</taxon>
        <taxon>Agaricomycotina</taxon>
        <taxon>Agaricomycetes</taxon>
        <taxon>Agaricomycetidae</taxon>
        <taxon>Agaricales</taxon>
        <taxon>Agaricineae</taxon>
        <taxon>Hydnangiaceae</taxon>
        <taxon>Laccaria</taxon>
    </lineage>
</organism>
<name>A0A0C9WJW7_9AGAR</name>
<reference evidence="2 3" key="1">
    <citation type="submission" date="2014-04" db="EMBL/GenBank/DDBJ databases">
        <authorList>
            <consortium name="DOE Joint Genome Institute"/>
            <person name="Kuo A."/>
            <person name="Kohler A."/>
            <person name="Nagy L.G."/>
            <person name="Floudas D."/>
            <person name="Copeland A."/>
            <person name="Barry K.W."/>
            <person name="Cichocki N."/>
            <person name="Veneault-Fourrey C."/>
            <person name="LaButti K."/>
            <person name="Lindquist E.A."/>
            <person name="Lipzen A."/>
            <person name="Lundell T."/>
            <person name="Morin E."/>
            <person name="Murat C."/>
            <person name="Sun H."/>
            <person name="Tunlid A."/>
            <person name="Henrissat B."/>
            <person name="Grigoriev I.V."/>
            <person name="Hibbett D.S."/>
            <person name="Martin F."/>
            <person name="Nordberg H.P."/>
            <person name="Cantor M.N."/>
            <person name="Hua S.X."/>
        </authorList>
    </citation>
    <scope>NUCLEOTIDE SEQUENCE [LARGE SCALE GENOMIC DNA]</scope>
    <source>
        <strain evidence="2 3">LaAM-08-1</strain>
    </source>
</reference>
<evidence type="ECO:0000313" key="2">
    <source>
        <dbReference type="EMBL" id="KIJ95414.1"/>
    </source>
</evidence>
<gene>
    <name evidence="2" type="ORF">K443DRAFT_11383</name>
</gene>
<dbReference type="HOGENOM" id="CLU_2004286_0_0_1"/>
<dbReference type="EMBL" id="KN838756">
    <property type="protein sequence ID" value="KIJ95414.1"/>
    <property type="molecule type" value="Genomic_DNA"/>
</dbReference>
<proteinExistence type="predicted"/>
<evidence type="ECO:0000256" key="1">
    <source>
        <dbReference type="SAM" id="MobiDB-lite"/>
    </source>
</evidence>
<reference evidence="3" key="2">
    <citation type="submission" date="2015-01" db="EMBL/GenBank/DDBJ databases">
        <title>Evolutionary Origins and Diversification of the Mycorrhizal Mutualists.</title>
        <authorList>
            <consortium name="DOE Joint Genome Institute"/>
            <consortium name="Mycorrhizal Genomics Consortium"/>
            <person name="Kohler A."/>
            <person name="Kuo A."/>
            <person name="Nagy L.G."/>
            <person name="Floudas D."/>
            <person name="Copeland A."/>
            <person name="Barry K.W."/>
            <person name="Cichocki N."/>
            <person name="Veneault-Fourrey C."/>
            <person name="LaButti K."/>
            <person name="Lindquist E.A."/>
            <person name="Lipzen A."/>
            <person name="Lundell T."/>
            <person name="Morin E."/>
            <person name="Murat C."/>
            <person name="Riley R."/>
            <person name="Ohm R."/>
            <person name="Sun H."/>
            <person name="Tunlid A."/>
            <person name="Henrissat B."/>
            <person name="Grigoriev I.V."/>
            <person name="Hibbett D.S."/>
            <person name="Martin F."/>
        </authorList>
    </citation>
    <scope>NUCLEOTIDE SEQUENCE [LARGE SCALE GENOMIC DNA]</scope>
    <source>
        <strain evidence="3">LaAM-08-1</strain>
    </source>
</reference>
<evidence type="ECO:0000313" key="3">
    <source>
        <dbReference type="Proteomes" id="UP000054477"/>
    </source>
</evidence>
<dbReference type="AlphaFoldDB" id="A0A0C9WJW7"/>